<feature type="transmembrane region" description="Helical" evidence="6">
    <location>
        <begin position="293"/>
        <end position="318"/>
    </location>
</feature>
<keyword evidence="5 6" id="KW-0472">Membrane</keyword>
<feature type="transmembrane region" description="Helical" evidence="6">
    <location>
        <begin position="173"/>
        <end position="191"/>
    </location>
</feature>
<dbReference type="Pfam" id="PF01943">
    <property type="entry name" value="Polysacc_synt"/>
    <property type="match status" value="1"/>
</dbReference>
<keyword evidence="3 6" id="KW-0812">Transmembrane</keyword>
<feature type="transmembrane region" description="Helical" evidence="6">
    <location>
        <begin position="39"/>
        <end position="59"/>
    </location>
</feature>
<feature type="transmembrane region" description="Helical" evidence="6">
    <location>
        <begin position="80"/>
        <end position="100"/>
    </location>
</feature>
<dbReference type="InterPro" id="IPR050833">
    <property type="entry name" value="Poly_Biosynth_Transport"/>
</dbReference>
<keyword evidence="2" id="KW-1003">Cell membrane</keyword>
<evidence type="ECO:0000313" key="8">
    <source>
        <dbReference type="Proteomes" id="UP000189941"/>
    </source>
</evidence>
<dbReference type="RefSeq" id="WP_078755619.1">
    <property type="nucleotide sequence ID" value="NZ_FUWO01000005.1"/>
</dbReference>
<evidence type="ECO:0000256" key="4">
    <source>
        <dbReference type="ARBA" id="ARBA00022989"/>
    </source>
</evidence>
<feature type="transmembrane region" description="Helical" evidence="6">
    <location>
        <begin position="112"/>
        <end position="133"/>
    </location>
</feature>
<dbReference type="InterPro" id="IPR002797">
    <property type="entry name" value="Polysacc_synth"/>
</dbReference>
<proteinExistence type="predicted"/>
<feature type="transmembrane region" description="Helical" evidence="6">
    <location>
        <begin position="413"/>
        <end position="430"/>
    </location>
</feature>
<feature type="transmembrane region" description="Helical" evidence="6">
    <location>
        <begin position="247"/>
        <end position="272"/>
    </location>
</feature>
<dbReference type="AlphaFoldDB" id="A0A1T4KR76"/>
<dbReference type="GO" id="GO:0005886">
    <property type="term" value="C:plasma membrane"/>
    <property type="evidence" value="ECO:0007669"/>
    <property type="project" value="UniProtKB-SubCell"/>
</dbReference>
<dbReference type="OrthoDB" id="6017905at2"/>
<dbReference type="Proteomes" id="UP000189941">
    <property type="component" value="Unassembled WGS sequence"/>
</dbReference>
<feature type="transmembrane region" description="Helical" evidence="6">
    <location>
        <begin position="12"/>
        <end position="33"/>
    </location>
</feature>
<evidence type="ECO:0000256" key="6">
    <source>
        <dbReference type="SAM" id="Phobius"/>
    </source>
</evidence>
<dbReference type="EMBL" id="FUWO01000005">
    <property type="protein sequence ID" value="SJZ44906.1"/>
    <property type="molecule type" value="Genomic_DNA"/>
</dbReference>
<keyword evidence="4 6" id="KW-1133">Transmembrane helix</keyword>
<evidence type="ECO:0000256" key="2">
    <source>
        <dbReference type="ARBA" id="ARBA00022475"/>
    </source>
</evidence>
<feature type="transmembrane region" description="Helical" evidence="6">
    <location>
        <begin position="381"/>
        <end position="401"/>
    </location>
</feature>
<feature type="transmembrane region" description="Helical" evidence="6">
    <location>
        <begin position="324"/>
        <end position="343"/>
    </location>
</feature>
<organism evidence="7 8">
    <name type="scientific">Globicatella sulfidifaciens DSM 15739</name>
    <dbReference type="NCBI Taxonomy" id="1121925"/>
    <lineage>
        <taxon>Bacteria</taxon>
        <taxon>Bacillati</taxon>
        <taxon>Bacillota</taxon>
        <taxon>Bacilli</taxon>
        <taxon>Lactobacillales</taxon>
        <taxon>Aerococcaceae</taxon>
        <taxon>Globicatella</taxon>
    </lineage>
</organism>
<keyword evidence="8" id="KW-1185">Reference proteome</keyword>
<reference evidence="8" key="1">
    <citation type="submission" date="2017-02" db="EMBL/GenBank/DDBJ databases">
        <authorList>
            <person name="Varghese N."/>
            <person name="Submissions S."/>
        </authorList>
    </citation>
    <scope>NUCLEOTIDE SEQUENCE [LARGE SCALE GENOMIC DNA]</scope>
    <source>
        <strain evidence="8">DSM 15739</strain>
    </source>
</reference>
<evidence type="ECO:0000256" key="3">
    <source>
        <dbReference type="ARBA" id="ARBA00022692"/>
    </source>
</evidence>
<sequence length="471" mass="54069">MKHFIKRLLGFSLGPVFGAFISFIQIPIITYFISKAEYGKASLFSSLIVALPNYIYIGLDQAYTREYQEADDKKQLIQQAALIPMIVGILLFIVSIFFAPEISNWLFDSTEYTYIVLYGGVWVLATIIERFILLSIRMEERAIEFSSFSMILKFNVFVLSMLLIWMGWRDFKVIVYGLIFGQLLGDVVLFWRYRQYLDIRGFKLNRELIKRMLKFGLPLMVAISLTNSLTLVDKIFIKNYTTLEDVAIYGAASTIIAVIGVVKTAFTSFWIPTAYRWHEEQKEIRHFKFVSDAVLFLLTGIFFGLLLFKDLIAHIVVAEAYRDVKYIFGLLAFPQIMYTLSETTNLGIVFSRKTYLNIIVSVLTFLPSMVLNLVLTPVWGYRGAAAASFAAYIMFYFARTYLSNRVGFGFSQVKPTISIIIMSIAAFLNVFELPYIEWYTLGLGLLALVAQWSTVQQAIEIKNDSKNWDFT</sequence>
<protein>
    <submittedName>
        <fullName evidence="7">Membrane protein involved in the export of O-antigen and teichoic acid</fullName>
    </submittedName>
</protein>
<accession>A0A1T4KR76</accession>
<evidence type="ECO:0000256" key="5">
    <source>
        <dbReference type="ARBA" id="ARBA00023136"/>
    </source>
</evidence>
<gene>
    <name evidence="7" type="ORF">SAMN02746011_00825</name>
</gene>
<dbReference type="PANTHER" id="PTHR30250">
    <property type="entry name" value="PST FAMILY PREDICTED COLANIC ACID TRANSPORTER"/>
    <property type="match status" value="1"/>
</dbReference>
<feature type="transmembrane region" description="Helical" evidence="6">
    <location>
        <begin position="355"/>
        <end position="375"/>
    </location>
</feature>
<evidence type="ECO:0000256" key="1">
    <source>
        <dbReference type="ARBA" id="ARBA00004651"/>
    </source>
</evidence>
<feature type="transmembrane region" description="Helical" evidence="6">
    <location>
        <begin position="212"/>
        <end position="232"/>
    </location>
</feature>
<evidence type="ECO:0000313" key="7">
    <source>
        <dbReference type="EMBL" id="SJZ44906.1"/>
    </source>
</evidence>
<comment type="subcellular location">
    <subcellularLocation>
        <location evidence="1">Cell membrane</location>
        <topology evidence="1">Multi-pass membrane protein</topology>
    </subcellularLocation>
</comment>
<name>A0A1T4KR76_9LACT</name>
<dbReference type="STRING" id="1121925.SAMN02746011_00825"/>
<dbReference type="PANTHER" id="PTHR30250:SF11">
    <property type="entry name" value="O-ANTIGEN TRANSPORTER-RELATED"/>
    <property type="match status" value="1"/>
</dbReference>
<feature type="transmembrane region" description="Helical" evidence="6">
    <location>
        <begin position="145"/>
        <end position="167"/>
    </location>
</feature>